<proteinExistence type="predicted"/>
<name>A0A2H3DQE9_ARMGA</name>
<sequence length="171" mass="18244">MHAHADYVSTVVHRCVATNCVAFVQKTPRTQGCTCSASLIDHNPVMNMYRSPATLPYGVDVDNGLPSGINTFNGNMTNIPFPPTSSHSPSTNDSPSYSYGNATPTLQPATQTGITQVDAQSHLEAENSYISQYQNDSLGVNVQESSGSFREGPLTTYSTGHGAEAWAGQLE</sequence>
<dbReference type="EMBL" id="KZ293649">
    <property type="protein sequence ID" value="PBK97435.1"/>
    <property type="molecule type" value="Genomic_DNA"/>
</dbReference>
<accession>A0A2H3DQE9</accession>
<dbReference type="InParanoid" id="A0A2H3DQE9"/>
<dbReference type="Proteomes" id="UP000217790">
    <property type="component" value="Unassembled WGS sequence"/>
</dbReference>
<evidence type="ECO:0000313" key="2">
    <source>
        <dbReference type="EMBL" id="PBK97435.1"/>
    </source>
</evidence>
<feature type="compositionally biased region" description="Polar residues" evidence="1">
    <location>
        <begin position="99"/>
        <end position="113"/>
    </location>
</feature>
<reference evidence="3" key="1">
    <citation type="journal article" date="2017" name="Nat. Ecol. Evol.">
        <title>Genome expansion and lineage-specific genetic innovations in the forest pathogenic fungi Armillaria.</title>
        <authorList>
            <person name="Sipos G."/>
            <person name="Prasanna A.N."/>
            <person name="Walter M.C."/>
            <person name="O'Connor E."/>
            <person name="Balint B."/>
            <person name="Krizsan K."/>
            <person name="Kiss B."/>
            <person name="Hess J."/>
            <person name="Varga T."/>
            <person name="Slot J."/>
            <person name="Riley R."/>
            <person name="Boka B."/>
            <person name="Rigling D."/>
            <person name="Barry K."/>
            <person name="Lee J."/>
            <person name="Mihaltcheva S."/>
            <person name="LaButti K."/>
            <person name="Lipzen A."/>
            <person name="Waldron R."/>
            <person name="Moloney N.M."/>
            <person name="Sperisen C."/>
            <person name="Kredics L."/>
            <person name="Vagvoelgyi C."/>
            <person name="Patrignani A."/>
            <person name="Fitzpatrick D."/>
            <person name="Nagy I."/>
            <person name="Doyle S."/>
            <person name="Anderson J.B."/>
            <person name="Grigoriev I.V."/>
            <person name="Gueldener U."/>
            <person name="Muensterkoetter M."/>
            <person name="Nagy L.G."/>
        </authorList>
    </citation>
    <scope>NUCLEOTIDE SEQUENCE [LARGE SCALE GENOMIC DNA]</scope>
    <source>
        <strain evidence="3">Ar21-2</strain>
    </source>
</reference>
<protein>
    <submittedName>
        <fullName evidence="2">Uncharacterized protein</fullName>
    </submittedName>
</protein>
<feature type="compositionally biased region" description="Low complexity" evidence="1">
    <location>
        <begin position="84"/>
        <end position="98"/>
    </location>
</feature>
<dbReference type="AlphaFoldDB" id="A0A2H3DQE9"/>
<keyword evidence="3" id="KW-1185">Reference proteome</keyword>
<feature type="region of interest" description="Disordered" evidence="1">
    <location>
        <begin position="143"/>
        <end position="171"/>
    </location>
</feature>
<evidence type="ECO:0000256" key="1">
    <source>
        <dbReference type="SAM" id="MobiDB-lite"/>
    </source>
</evidence>
<dbReference type="OrthoDB" id="2978783at2759"/>
<dbReference type="OMA" id="MHAHADY"/>
<evidence type="ECO:0000313" key="3">
    <source>
        <dbReference type="Proteomes" id="UP000217790"/>
    </source>
</evidence>
<feature type="region of interest" description="Disordered" evidence="1">
    <location>
        <begin position="76"/>
        <end position="113"/>
    </location>
</feature>
<organism evidence="2 3">
    <name type="scientific">Armillaria gallica</name>
    <name type="common">Bulbous honey fungus</name>
    <name type="synonym">Armillaria bulbosa</name>
    <dbReference type="NCBI Taxonomy" id="47427"/>
    <lineage>
        <taxon>Eukaryota</taxon>
        <taxon>Fungi</taxon>
        <taxon>Dikarya</taxon>
        <taxon>Basidiomycota</taxon>
        <taxon>Agaricomycotina</taxon>
        <taxon>Agaricomycetes</taxon>
        <taxon>Agaricomycetidae</taxon>
        <taxon>Agaricales</taxon>
        <taxon>Marasmiineae</taxon>
        <taxon>Physalacriaceae</taxon>
        <taxon>Armillaria</taxon>
    </lineage>
</organism>
<gene>
    <name evidence="2" type="ORF">ARMGADRAFT_1009449</name>
</gene>